<dbReference type="GO" id="GO:0003700">
    <property type="term" value="F:DNA-binding transcription factor activity"/>
    <property type="evidence" value="ECO:0007669"/>
    <property type="project" value="InterPro"/>
</dbReference>
<dbReference type="PANTHER" id="PTHR43537:SF51">
    <property type="entry name" value="HTH-TYPE TRANSCRIPTIONAL REGULATOR LGOR-RELATED"/>
    <property type="match status" value="1"/>
</dbReference>
<evidence type="ECO:0000313" key="5">
    <source>
        <dbReference type="EMBL" id="MSU88311.1"/>
    </source>
</evidence>
<evidence type="ECO:0000256" key="1">
    <source>
        <dbReference type="ARBA" id="ARBA00023015"/>
    </source>
</evidence>
<dbReference type="GO" id="GO:0003677">
    <property type="term" value="F:DNA binding"/>
    <property type="evidence" value="ECO:0007669"/>
    <property type="project" value="UniProtKB-KW"/>
</dbReference>
<reference evidence="5 6" key="1">
    <citation type="submission" date="2019-10" db="EMBL/GenBank/DDBJ databases">
        <title>Cognatihalovulum marinum gen. nov. sp. nov., a new member of the family Rhodobacteraceae isolated from deep seawater of the Northwest Indian Ocean.</title>
        <authorList>
            <person name="Ruan C."/>
            <person name="Wang J."/>
            <person name="Zheng X."/>
            <person name="Song L."/>
            <person name="Zhu Y."/>
            <person name="Huang Y."/>
            <person name="Lu Z."/>
            <person name="Du W."/>
            <person name="Huang L."/>
            <person name="Dai X."/>
        </authorList>
    </citation>
    <scope>NUCLEOTIDE SEQUENCE [LARGE SCALE GENOMIC DNA]</scope>
    <source>
        <strain evidence="5 6">2CG4</strain>
    </source>
</reference>
<dbReference type="Pfam" id="PF00392">
    <property type="entry name" value="GntR"/>
    <property type="match status" value="2"/>
</dbReference>
<organism evidence="5 6">
    <name type="scientific">Halovulum marinum</name>
    <dbReference type="NCBI Taxonomy" id="2662447"/>
    <lineage>
        <taxon>Bacteria</taxon>
        <taxon>Pseudomonadati</taxon>
        <taxon>Pseudomonadota</taxon>
        <taxon>Alphaproteobacteria</taxon>
        <taxon>Rhodobacterales</taxon>
        <taxon>Paracoccaceae</taxon>
        <taxon>Halovulum</taxon>
    </lineage>
</organism>
<dbReference type="InterPro" id="IPR011711">
    <property type="entry name" value="GntR_C"/>
</dbReference>
<evidence type="ECO:0000259" key="4">
    <source>
        <dbReference type="PROSITE" id="PS50949"/>
    </source>
</evidence>
<evidence type="ECO:0000256" key="3">
    <source>
        <dbReference type="ARBA" id="ARBA00023163"/>
    </source>
</evidence>
<dbReference type="SUPFAM" id="SSF46785">
    <property type="entry name" value="Winged helix' DNA-binding domain"/>
    <property type="match status" value="2"/>
</dbReference>
<keyword evidence="1" id="KW-0805">Transcription regulation</keyword>
<gene>
    <name evidence="5" type="ORF">GE300_01610</name>
</gene>
<dbReference type="PANTHER" id="PTHR43537">
    <property type="entry name" value="TRANSCRIPTIONAL REGULATOR, GNTR FAMILY"/>
    <property type="match status" value="1"/>
</dbReference>
<keyword evidence="2" id="KW-0238">DNA-binding</keyword>
<dbReference type="AlphaFoldDB" id="A0A6L5YVI4"/>
<evidence type="ECO:0000256" key="2">
    <source>
        <dbReference type="ARBA" id="ARBA00023125"/>
    </source>
</evidence>
<dbReference type="InterPro" id="IPR000524">
    <property type="entry name" value="Tscrpt_reg_HTH_GntR"/>
</dbReference>
<dbReference type="Pfam" id="PF07729">
    <property type="entry name" value="FCD"/>
    <property type="match status" value="1"/>
</dbReference>
<dbReference type="Proteomes" id="UP000474957">
    <property type="component" value="Unassembled WGS sequence"/>
</dbReference>
<keyword evidence="6" id="KW-1185">Reference proteome</keyword>
<dbReference type="SMART" id="SM00895">
    <property type="entry name" value="FCD"/>
    <property type="match status" value="1"/>
</dbReference>
<dbReference type="Gene3D" id="1.10.10.10">
    <property type="entry name" value="Winged helix-like DNA-binding domain superfamily/Winged helix DNA-binding domain"/>
    <property type="match status" value="2"/>
</dbReference>
<dbReference type="InterPro" id="IPR008920">
    <property type="entry name" value="TF_FadR/GntR_C"/>
</dbReference>
<name>A0A6L5YVI4_9RHOB</name>
<dbReference type="SUPFAM" id="SSF48008">
    <property type="entry name" value="GntR ligand-binding domain-like"/>
    <property type="match status" value="1"/>
</dbReference>
<dbReference type="InterPro" id="IPR036388">
    <property type="entry name" value="WH-like_DNA-bd_sf"/>
</dbReference>
<accession>A0A6L5YVI4</accession>
<protein>
    <submittedName>
        <fullName evidence="5">GntR family transcriptional regulator</fullName>
    </submittedName>
</protein>
<feature type="domain" description="HTH gntR-type" evidence="4">
    <location>
        <begin position="83"/>
        <end position="150"/>
    </location>
</feature>
<dbReference type="EMBL" id="WIND01000001">
    <property type="protein sequence ID" value="MSU88311.1"/>
    <property type="molecule type" value="Genomic_DNA"/>
</dbReference>
<evidence type="ECO:0000313" key="6">
    <source>
        <dbReference type="Proteomes" id="UP000474957"/>
    </source>
</evidence>
<dbReference type="PRINTS" id="PR00035">
    <property type="entry name" value="HTHGNTR"/>
</dbReference>
<comment type="caution">
    <text evidence="5">The sequence shown here is derived from an EMBL/GenBank/DDBJ whole genome shotgun (WGS) entry which is preliminary data.</text>
</comment>
<sequence length="295" mass="34245">MSRSNSVYKEAYNRCLVHIGDMGRGAQLPPEAELAEILNSSRTTVRAVLEHLSSSGIIDWEGRRKLVLRRPLKADFFPEEETKSASERIETQFMEYILGGDLKPGAILRESELAREFGVSSSAIREYLIRFSRFGLIRKEPNRHWVLHGFTRDFATDLFDVREMFETRAFERLARDPSAVTGTLQALAESHRALAASIDTEFLKFPRMDEQFHRLLLDRLDNRFVDDFYELVSLIFHFHYRWNKTNERDRNLAALHEHLAVIEALLDGDIPRARRAFEAHLQTARRTMMDSAAFE</sequence>
<proteinExistence type="predicted"/>
<dbReference type="Gene3D" id="1.20.120.530">
    <property type="entry name" value="GntR ligand-binding domain-like"/>
    <property type="match status" value="1"/>
</dbReference>
<dbReference type="SMART" id="SM00345">
    <property type="entry name" value="HTH_GNTR"/>
    <property type="match status" value="2"/>
</dbReference>
<dbReference type="PROSITE" id="PS50949">
    <property type="entry name" value="HTH_GNTR"/>
    <property type="match status" value="1"/>
</dbReference>
<keyword evidence="3" id="KW-0804">Transcription</keyword>
<dbReference type="RefSeq" id="WP_325063055.1">
    <property type="nucleotide sequence ID" value="NZ_WIND01000001.1"/>
</dbReference>
<dbReference type="InterPro" id="IPR036390">
    <property type="entry name" value="WH_DNA-bd_sf"/>
</dbReference>